<keyword evidence="2" id="KW-1185">Reference proteome</keyword>
<dbReference type="AlphaFoldDB" id="A0A7J7D8S8"/>
<protein>
    <submittedName>
        <fullName evidence="1">F-box protein</fullName>
    </submittedName>
</protein>
<dbReference type="EMBL" id="JAAARO010000009">
    <property type="protein sequence ID" value="KAF5742775.1"/>
    <property type="molecule type" value="Genomic_DNA"/>
</dbReference>
<evidence type="ECO:0000313" key="2">
    <source>
        <dbReference type="Proteomes" id="UP000593562"/>
    </source>
</evidence>
<sequence length="133" mass="15045">MHNGSNYAISIPMQHEGQIEEILQRLKENLSLSWIVIDPIVKRAANVSSRSPISVEWPCNIARNFRLYYSTIMVGYGQLGLGMEAELVECRLVVTCSGVDEGEVHMEEVSMEIRDIEGRRFDGWGSFVILQEA</sequence>
<dbReference type="PANTHER" id="PTHR33736:SF18">
    <property type="entry name" value="F-BOX DOMAIN-CONTAINING PROTEIN"/>
    <property type="match status" value="1"/>
</dbReference>
<dbReference type="Proteomes" id="UP000593562">
    <property type="component" value="Unassembled WGS sequence"/>
</dbReference>
<gene>
    <name evidence="1" type="ORF">HS088_TW09G00835</name>
</gene>
<name>A0A7J7D8S8_TRIWF</name>
<proteinExistence type="predicted"/>
<dbReference type="InParanoid" id="A0A7J7D8S8"/>
<accession>A0A7J7D8S8</accession>
<reference evidence="1 2" key="1">
    <citation type="journal article" date="2020" name="Nat. Commun.">
        <title>Genome of Tripterygium wilfordii and identification of cytochrome P450 involved in triptolide biosynthesis.</title>
        <authorList>
            <person name="Tu L."/>
            <person name="Su P."/>
            <person name="Zhang Z."/>
            <person name="Gao L."/>
            <person name="Wang J."/>
            <person name="Hu T."/>
            <person name="Zhou J."/>
            <person name="Zhang Y."/>
            <person name="Zhao Y."/>
            <person name="Liu Y."/>
            <person name="Song Y."/>
            <person name="Tong Y."/>
            <person name="Lu Y."/>
            <person name="Yang J."/>
            <person name="Xu C."/>
            <person name="Jia M."/>
            <person name="Peters R.J."/>
            <person name="Huang L."/>
            <person name="Gao W."/>
        </authorList>
    </citation>
    <scope>NUCLEOTIDE SEQUENCE [LARGE SCALE GENOMIC DNA]</scope>
    <source>
        <strain evidence="2">cv. XIE 37</strain>
        <tissue evidence="1">Leaf</tissue>
    </source>
</reference>
<dbReference type="InterPro" id="IPR045283">
    <property type="entry name" value="AT3G44326-like"/>
</dbReference>
<evidence type="ECO:0000313" key="1">
    <source>
        <dbReference type="EMBL" id="KAF5742775.1"/>
    </source>
</evidence>
<dbReference type="PANTHER" id="PTHR33736">
    <property type="entry name" value="F-BOX PROTEIN-RELATED"/>
    <property type="match status" value="1"/>
</dbReference>
<organism evidence="1 2">
    <name type="scientific">Tripterygium wilfordii</name>
    <name type="common">Thunder God vine</name>
    <dbReference type="NCBI Taxonomy" id="458696"/>
    <lineage>
        <taxon>Eukaryota</taxon>
        <taxon>Viridiplantae</taxon>
        <taxon>Streptophyta</taxon>
        <taxon>Embryophyta</taxon>
        <taxon>Tracheophyta</taxon>
        <taxon>Spermatophyta</taxon>
        <taxon>Magnoliopsida</taxon>
        <taxon>eudicotyledons</taxon>
        <taxon>Gunneridae</taxon>
        <taxon>Pentapetalae</taxon>
        <taxon>rosids</taxon>
        <taxon>fabids</taxon>
        <taxon>Celastrales</taxon>
        <taxon>Celastraceae</taxon>
        <taxon>Tripterygium</taxon>
    </lineage>
</organism>
<comment type="caution">
    <text evidence="1">The sequence shown here is derived from an EMBL/GenBank/DDBJ whole genome shotgun (WGS) entry which is preliminary data.</text>
</comment>